<dbReference type="InterPro" id="IPR027843">
    <property type="entry name" value="DUF4440"/>
</dbReference>
<dbReference type="EMBL" id="JAVRHL010000004">
    <property type="protein sequence ID" value="MDT0684255.1"/>
    <property type="molecule type" value="Genomic_DNA"/>
</dbReference>
<name>A0ABU3DKM1_9RHOB</name>
<comment type="caution">
    <text evidence="2">The sequence shown here is derived from an EMBL/GenBank/DDBJ whole genome shotgun (WGS) entry which is preliminary data.</text>
</comment>
<dbReference type="Gene3D" id="3.10.450.50">
    <property type="match status" value="1"/>
</dbReference>
<feature type="domain" description="DUF4440" evidence="1">
    <location>
        <begin position="17"/>
        <end position="101"/>
    </location>
</feature>
<proteinExistence type="predicted"/>
<organism evidence="2 3">
    <name type="scientific">Tropicimonas omnivorans</name>
    <dbReference type="NCBI Taxonomy" id="3075590"/>
    <lineage>
        <taxon>Bacteria</taxon>
        <taxon>Pseudomonadati</taxon>
        <taxon>Pseudomonadota</taxon>
        <taxon>Alphaproteobacteria</taxon>
        <taxon>Rhodobacterales</taxon>
        <taxon>Roseobacteraceae</taxon>
        <taxon>Tropicimonas</taxon>
    </lineage>
</organism>
<protein>
    <submittedName>
        <fullName evidence="2">Nuclear transport factor 2 family protein</fullName>
    </submittedName>
</protein>
<evidence type="ECO:0000259" key="1">
    <source>
        <dbReference type="Pfam" id="PF14534"/>
    </source>
</evidence>
<dbReference type="SUPFAM" id="SSF54427">
    <property type="entry name" value="NTF2-like"/>
    <property type="match status" value="1"/>
</dbReference>
<reference evidence="2 3" key="1">
    <citation type="submission" date="2023-09" db="EMBL/GenBank/DDBJ databases">
        <authorList>
            <person name="Rey-Velasco X."/>
        </authorList>
    </citation>
    <scope>NUCLEOTIDE SEQUENCE [LARGE SCALE GENOMIC DNA]</scope>
    <source>
        <strain evidence="2 3">F158</strain>
    </source>
</reference>
<evidence type="ECO:0000313" key="3">
    <source>
        <dbReference type="Proteomes" id="UP001265259"/>
    </source>
</evidence>
<accession>A0ABU3DKM1</accession>
<evidence type="ECO:0000313" key="2">
    <source>
        <dbReference type="EMBL" id="MDT0684255.1"/>
    </source>
</evidence>
<dbReference type="Pfam" id="PF14534">
    <property type="entry name" value="DUF4440"/>
    <property type="match status" value="1"/>
</dbReference>
<dbReference type="RefSeq" id="WP_311693576.1">
    <property type="nucleotide sequence ID" value="NZ_JAVRHL010000004.1"/>
</dbReference>
<dbReference type="InterPro" id="IPR032710">
    <property type="entry name" value="NTF2-like_dom_sf"/>
</dbReference>
<dbReference type="Proteomes" id="UP001265259">
    <property type="component" value="Unassembled WGS sequence"/>
</dbReference>
<keyword evidence="3" id="KW-1185">Reference proteome</keyword>
<sequence>MEELWSAERDFWLSGQKHYEEATAEGAVMVFPDPVGILTGRAIIEGLQAAPRWSEVAFLEGSALVEDGTAVLAYRAEASREGGEPYRALCTSCYRRSEDRWCLVSHHQTPAE</sequence>
<gene>
    <name evidence="2" type="ORF">RM543_16340</name>
</gene>